<dbReference type="GO" id="GO:0003824">
    <property type="term" value="F:catalytic activity"/>
    <property type="evidence" value="ECO:0007669"/>
    <property type="project" value="InterPro"/>
</dbReference>
<dbReference type="PANTHER" id="PTHR43787">
    <property type="entry name" value="FEMO COFACTOR BIOSYNTHESIS PROTEIN NIFB-RELATED"/>
    <property type="match status" value="1"/>
</dbReference>
<dbReference type="AlphaFoldDB" id="A0AAW9DAQ6"/>
<dbReference type="CDD" id="cd01335">
    <property type="entry name" value="Radical_SAM"/>
    <property type="match status" value="1"/>
</dbReference>
<keyword evidence="2" id="KW-0004">4Fe-4S</keyword>
<evidence type="ECO:0000256" key="6">
    <source>
        <dbReference type="ARBA" id="ARBA00023014"/>
    </source>
</evidence>
<dbReference type="SUPFAM" id="SSF102114">
    <property type="entry name" value="Radical SAM enzymes"/>
    <property type="match status" value="1"/>
</dbReference>
<dbReference type="InterPro" id="IPR013785">
    <property type="entry name" value="Aldolase_TIM"/>
</dbReference>
<proteinExistence type="predicted"/>
<dbReference type="Proteomes" id="UP001283691">
    <property type="component" value="Unassembled WGS sequence"/>
</dbReference>
<keyword evidence="4" id="KW-0479">Metal-binding</keyword>
<dbReference type="GO" id="GO:0046872">
    <property type="term" value="F:metal ion binding"/>
    <property type="evidence" value="ECO:0007669"/>
    <property type="project" value="UniProtKB-KW"/>
</dbReference>
<sequence>MNIFSKSMDLDSIIKYVRNIDKKIILFGLSEITKNNINKFDNIYAIVDNNKNIQGKVFEKIKICSPNILEKSNDFLVILWGNHIEDMLAQIAKNEYIICSNKTQSLLKLEEDYFSIMQDSKKTFKKNITSIDIELHSYCNRTCWFCPNSFIDRKRNNQYFDKNIFTSMMEDLSLINYDNYISFNGYSEPMANKYLKEYLEIAKDYLPNAKLHINTNGDFLNSKKIEELYLSGLKSMWIQIYLDKNEEFSFKIIDDKFTKIMSNTEIIKYELKSNTADFVEYSCIYKDMEIKAYARDFSKNGVNRGDLKVNETIYVRDNPCSSIFNQVIINHKSEVLPCCHIRTDYEKHKTFSLGSLKDNCIFDIFKNKKYIAWRKSLLYFNKKFKYPCTNCNFMTVKKTNILSEHINRLNRNLNIL</sequence>
<evidence type="ECO:0000313" key="8">
    <source>
        <dbReference type="EMBL" id="MDX4069417.1"/>
    </source>
</evidence>
<comment type="cofactor">
    <cofactor evidence="1">
        <name>[4Fe-4S] cluster</name>
        <dbReference type="ChEBI" id="CHEBI:49883"/>
    </cofactor>
</comment>
<evidence type="ECO:0000256" key="3">
    <source>
        <dbReference type="ARBA" id="ARBA00022691"/>
    </source>
</evidence>
<dbReference type="CDD" id="cd21109">
    <property type="entry name" value="SPASM"/>
    <property type="match status" value="1"/>
</dbReference>
<evidence type="ECO:0000259" key="7">
    <source>
        <dbReference type="Pfam" id="PF13186"/>
    </source>
</evidence>
<dbReference type="Pfam" id="PF13186">
    <property type="entry name" value="SPASM"/>
    <property type="match status" value="1"/>
</dbReference>
<dbReference type="Gene3D" id="3.20.20.70">
    <property type="entry name" value="Aldolase class I"/>
    <property type="match status" value="1"/>
</dbReference>
<evidence type="ECO:0000313" key="9">
    <source>
        <dbReference type="Proteomes" id="UP001283691"/>
    </source>
</evidence>
<evidence type="ECO:0000256" key="4">
    <source>
        <dbReference type="ARBA" id="ARBA00022723"/>
    </source>
</evidence>
<protein>
    <submittedName>
        <fullName evidence="8">SPASM domain-containing protein</fullName>
    </submittedName>
</protein>
<dbReference type="PANTHER" id="PTHR43787:SF3">
    <property type="entry name" value="ARYLSULFATASE REGULATORY PROTEIN"/>
    <property type="match status" value="1"/>
</dbReference>
<dbReference type="InterPro" id="IPR007197">
    <property type="entry name" value="rSAM"/>
</dbReference>
<reference evidence="8" key="2">
    <citation type="submission" date="2023-07" db="EMBL/GenBank/DDBJ databases">
        <authorList>
            <person name="Zhang M."/>
            <person name="Zhou G."/>
        </authorList>
    </citation>
    <scope>NUCLEOTIDE SEQUENCE</scope>
    <source>
        <strain evidence="8">BJSY19SF1-2</strain>
    </source>
</reference>
<evidence type="ECO:0000256" key="1">
    <source>
        <dbReference type="ARBA" id="ARBA00001966"/>
    </source>
</evidence>
<evidence type="ECO:0000256" key="2">
    <source>
        <dbReference type="ARBA" id="ARBA00022485"/>
    </source>
</evidence>
<keyword evidence="6" id="KW-0411">Iron-sulfur</keyword>
<gene>
    <name evidence="8" type="ORF">Q6A80_06705</name>
</gene>
<dbReference type="InterPro" id="IPR058240">
    <property type="entry name" value="rSAM_sf"/>
</dbReference>
<feature type="domain" description="4Fe4S-binding SPASM" evidence="7">
    <location>
        <begin position="320"/>
        <end position="392"/>
    </location>
</feature>
<dbReference type="RefSeq" id="WP_319048126.1">
    <property type="nucleotide sequence ID" value="NZ_JAUQUR010000003.1"/>
</dbReference>
<organism evidence="8 9">
    <name type="scientific">Aliarcobacter skirrowii</name>
    <dbReference type="NCBI Taxonomy" id="28200"/>
    <lineage>
        <taxon>Bacteria</taxon>
        <taxon>Pseudomonadati</taxon>
        <taxon>Campylobacterota</taxon>
        <taxon>Epsilonproteobacteria</taxon>
        <taxon>Campylobacterales</taxon>
        <taxon>Arcobacteraceae</taxon>
        <taxon>Aliarcobacter</taxon>
    </lineage>
</organism>
<dbReference type="InterPro" id="IPR023885">
    <property type="entry name" value="4Fe4S-binding_SPASM_dom"/>
</dbReference>
<accession>A0AAW9DAQ6</accession>
<dbReference type="EMBL" id="JAUQUR010000003">
    <property type="protein sequence ID" value="MDX4069417.1"/>
    <property type="molecule type" value="Genomic_DNA"/>
</dbReference>
<reference evidence="8" key="1">
    <citation type="journal article" date="2023" name="Front. Microbiol.">
        <title>Genomic diversity and taxonomic marker for Arcobacter species.</title>
        <authorList>
            <person name="Zhou G."/>
            <person name="Gu Y."/>
            <person name="Wang H."/>
            <person name="Chen X."/>
            <person name="Zhang X."/>
            <person name="Shao Z."/>
            <person name="Yan X."/>
            <person name="Zhang J."/>
            <person name="Zhang M."/>
        </authorList>
    </citation>
    <scope>NUCLEOTIDE SEQUENCE</scope>
    <source>
        <strain evidence="8">BJSY19SF1-2</strain>
    </source>
</reference>
<keyword evidence="5" id="KW-0408">Iron</keyword>
<name>A0AAW9DAQ6_9BACT</name>
<dbReference type="SFLD" id="SFLDS00029">
    <property type="entry name" value="Radical_SAM"/>
    <property type="match status" value="1"/>
</dbReference>
<dbReference type="GO" id="GO:0051539">
    <property type="term" value="F:4 iron, 4 sulfur cluster binding"/>
    <property type="evidence" value="ECO:0007669"/>
    <property type="project" value="UniProtKB-KW"/>
</dbReference>
<comment type="caution">
    <text evidence="8">The sequence shown here is derived from an EMBL/GenBank/DDBJ whole genome shotgun (WGS) entry which is preliminary data.</text>
</comment>
<evidence type="ECO:0000256" key="5">
    <source>
        <dbReference type="ARBA" id="ARBA00023004"/>
    </source>
</evidence>
<keyword evidence="3" id="KW-0949">S-adenosyl-L-methionine</keyword>